<gene>
    <name evidence="2" type="ORF">DUI87_16398</name>
</gene>
<comment type="caution">
    <text evidence="2">The sequence shown here is derived from an EMBL/GenBank/DDBJ whole genome shotgun (WGS) entry which is preliminary data.</text>
</comment>
<evidence type="ECO:0000313" key="3">
    <source>
        <dbReference type="Proteomes" id="UP000269221"/>
    </source>
</evidence>
<dbReference type="Proteomes" id="UP000269221">
    <property type="component" value="Unassembled WGS sequence"/>
</dbReference>
<proteinExistence type="predicted"/>
<name>A0A3M0K1D2_HIRRU</name>
<dbReference type="EMBL" id="QRBI01000120">
    <property type="protein sequence ID" value="RMC06946.1"/>
    <property type="molecule type" value="Genomic_DNA"/>
</dbReference>
<feature type="region of interest" description="Disordered" evidence="1">
    <location>
        <begin position="1"/>
        <end position="20"/>
    </location>
</feature>
<sequence length="334" mass="37916">MDPAERRVLPDGEGIEEQEKEVSIMHENEKRGIEKQGDKEAGMIPILQVKICEKSRYPDKQQKTVYLTVLQRKLEQTQLCKEERGKVKERQAEEANTAAVVQGLDSSHRFVPRLPTWGECGDTKGQIAQAGSWPYCFQYLVWTGTILASTCCGKIVTMLCTKNVDIESKIATLVKLVEKRTSSLSWLLKTKNVHQMRPLVIWENSLINRVHAGLFAQVRPHQSDKLPVTKRSRVMKSSLKDDSRCKSQTEGVSVDAAVKPLPALEKGLPSMYKEIISADGVAHCYSYWNYGIPEHLDMYEGKQVEEDWYTCMNVKKEAGRTEKSRESRSSLLLL</sequence>
<evidence type="ECO:0000256" key="1">
    <source>
        <dbReference type="SAM" id="MobiDB-lite"/>
    </source>
</evidence>
<keyword evidence="3" id="KW-1185">Reference proteome</keyword>
<evidence type="ECO:0000313" key="2">
    <source>
        <dbReference type="EMBL" id="RMC06946.1"/>
    </source>
</evidence>
<dbReference type="AlphaFoldDB" id="A0A3M0K1D2"/>
<organism evidence="2 3">
    <name type="scientific">Hirundo rustica rustica</name>
    <dbReference type="NCBI Taxonomy" id="333673"/>
    <lineage>
        <taxon>Eukaryota</taxon>
        <taxon>Metazoa</taxon>
        <taxon>Chordata</taxon>
        <taxon>Craniata</taxon>
        <taxon>Vertebrata</taxon>
        <taxon>Euteleostomi</taxon>
        <taxon>Archelosauria</taxon>
        <taxon>Archosauria</taxon>
        <taxon>Dinosauria</taxon>
        <taxon>Saurischia</taxon>
        <taxon>Theropoda</taxon>
        <taxon>Coelurosauria</taxon>
        <taxon>Aves</taxon>
        <taxon>Neognathae</taxon>
        <taxon>Neoaves</taxon>
        <taxon>Telluraves</taxon>
        <taxon>Australaves</taxon>
        <taxon>Passeriformes</taxon>
        <taxon>Sylvioidea</taxon>
        <taxon>Hirundinidae</taxon>
        <taxon>Hirundo</taxon>
    </lineage>
</organism>
<protein>
    <submittedName>
        <fullName evidence="2">Uncharacterized protein</fullName>
    </submittedName>
</protein>
<reference evidence="2 3" key="1">
    <citation type="submission" date="2018-07" db="EMBL/GenBank/DDBJ databases">
        <title>A high quality draft genome assembly of the barn swallow (H. rustica rustica).</title>
        <authorList>
            <person name="Formenti G."/>
            <person name="Chiara M."/>
            <person name="Poveda L."/>
            <person name="Francoijs K.-J."/>
            <person name="Bonisoli-Alquati A."/>
            <person name="Canova L."/>
            <person name="Gianfranceschi L."/>
            <person name="Horner D.S."/>
            <person name="Saino N."/>
        </authorList>
    </citation>
    <scope>NUCLEOTIDE SEQUENCE [LARGE SCALE GENOMIC DNA]</scope>
    <source>
        <strain evidence="2">Chelidonia</strain>
        <tissue evidence="2">Blood</tissue>
    </source>
</reference>
<accession>A0A3M0K1D2</accession>
<feature type="compositionally biased region" description="Basic and acidic residues" evidence="1">
    <location>
        <begin position="1"/>
        <end position="10"/>
    </location>
</feature>